<dbReference type="Gene3D" id="1.25.40.10">
    <property type="entry name" value="Tetratricopeptide repeat domain"/>
    <property type="match status" value="1"/>
</dbReference>
<dbReference type="OrthoDB" id="4965972at2"/>
<dbReference type="SMART" id="SM00028">
    <property type="entry name" value="TPR"/>
    <property type="match status" value="3"/>
</dbReference>
<accession>A0A1H0AJ58</accession>
<dbReference type="STRING" id="211114.SAMN04489726_6076"/>
<dbReference type="InterPro" id="IPR011990">
    <property type="entry name" value="TPR-like_helical_dom_sf"/>
</dbReference>
<dbReference type="eggNOG" id="COG0457">
    <property type="taxonomic scope" value="Bacteria"/>
</dbReference>
<dbReference type="AlphaFoldDB" id="A0A1H0AJ58"/>
<evidence type="ECO:0000313" key="1">
    <source>
        <dbReference type="EMBL" id="SDN32826.1"/>
    </source>
</evidence>
<name>A0A1H0AJ58_ALLAB</name>
<organism evidence="1 2">
    <name type="scientific">Allokutzneria albata</name>
    <name type="common">Kibdelosporangium albatum</name>
    <dbReference type="NCBI Taxonomy" id="211114"/>
    <lineage>
        <taxon>Bacteria</taxon>
        <taxon>Bacillati</taxon>
        <taxon>Actinomycetota</taxon>
        <taxon>Actinomycetes</taxon>
        <taxon>Pseudonocardiales</taxon>
        <taxon>Pseudonocardiaceae</taxon>
        <taxon>Allokutzneria</taxon>
    </lineage>
</organism>
<proteinExistence type="predicted"/>
<dbReference type="RefSeq" id="WP_052407012.1">
    <property type="nucleotide sequence ID" value="NZ_JOEF01000003.1"/>
</dbReference>
<evidence type="ECO:0008006" key="3">
    <source>
        <dbReference type="Google" id="ProtNLM"/>
    </source>
</evidence>
<dbReference type="SUPFAM" id="SSF48452">
    <property type="entry name" value="TPR-like"/>
    <property type="match status" value="1"/>
</dbReference>
<sequence length="403" mass="44520">MTPPHIEFYTLAFSMDDETLQDSFDDPAAATDWLRRALAEPLPTEPGEARQHHTRIGTAARMLRRLDIAEEHLASALELAERHGRDEDAVFARIRLAHVLQWQGRFDEALVEFDRCIEESGRIGSLNARKYFAFQHAGKCHYDMGNWEIARSHFAMALRLRLASDADPELIASSSQALNAADACFTGKLAAQELDRLVPVVHNRIGDLPDHTELLVDLRRPLIDGVVPMSLVRAVHRCVPKLDLALESLVGDGWLLRRGDGVAITERSRDLLDDVSRRLDAAATELWGEPAEQLAMVEQVVDRAAGTSAGLVFDALAARRPAGPAAGRLLDRLSALRYHGADARAAAWQAEGLTAEGVRALRGSDPVRRRIEAATGRVAARPYRRIEPEQRVRLIAALHALPS</sequence>
<evidence type="ECO:0000313" key="2">
    <source>
        <dbReference type="Proteomes" id="UP000183376"/>
    </source>
</evidence>
<dbReference type="Proteomes" id="UP000183376">
    <property type="component" value="Chromosome I"/>
</dbReference>
<gene>
    <name evidence="1" type="ORF">SAMN04489726_6076</name>
</gene>
<reference evidence="1 2" key="1">
    <citation type="submission" date="2016-10" db="EMBL/GenBank/DDBJ databases">
        <authorList>
            <person name="de Groot N.N."/>
        </authorList>
    </citation>
    <scope>NUCLEOTIDE SEQUENCE [LARGE SCALE GENOMIC DNA]</scope>
    <source>
        <strain evidence="1 2">DSM 44149</strain>
    </source>
</reference>
<dbReference type="EMBL" id="LT629701">
    <property type="protein sequence ID" value="SDN32826.1"/>
    <property type="molecule type" value="Genomic_DNA"/>
</dbReference>
<keyword evidence="2" id="KW-1185">Reference proteome</keyword>
<dbReference type="InterPro" id="IPR019734">
    <property type="entry name" value="TPR_rpt"/>
</dbReference>
<protein>
    <recommendedName>
        <fullName evidence="3">Tetratricopeptide repeat-containing protein</fullName>
    </recommendedName>
</protein>